<reference evidence="1" key="1">
    <citation type="submission" date="2024-05" db="EMBL/GenBank/DDBJ databases">
        <authorList>
            <person name="Cai S.Y."/>
            <person name="Jin L.M."/>
            <person name="Li H.R."/>
        </authorList>
    </citation>
    <scope>NUCLEOTIDE SEQUENCE</scope>
    <source>
        <strain evidence="1">A5-74</strain>
    </source>
</reference>
<evidence type="ECO:0000313" key="1">
    <source>
        <dbReference type="EMBL" id="XCG64891.1"/>
    </source>
</evidence>
<name>A0AAU8DSB6_9ACTN</name>
<protein>
    <recommendedName>
        <fullName evidence="2">DUF1877 family protein</fullName>
    </recommendedName>
</protein>
<dbReference type="EMBL" id="CP159218">
    <property type="protein sequence ID" value="XCG64891.1"/>
    <property type="molecule type" value="Genomic_DNA"/>
</dbReference>
<organism evidence="1">
    <name type="scientific">Nakamurella sp. A5-74</name>
    <dbReference type="NCBI Taxonomy" id="3158264"/>
    <lineage>
        <taxon>Bacteria</taxon>
        <taxon>Bacillati</taxon>
        <taxon>Actinomycetota</taxon>
        <taxon>Actinomycetes</taxon>
        <taxon>Nakamurellales</taxon>
        <taxon>Nakamurellaceae</taxon>
        <taxon>Nakamurella</taxon>
    </lineage>
</organism>
<dbReference type="AlphaFoldDB" id="A0AAU8DSB6"/>
<gene>
    <name evidence="1" type="ORF">ABLG96_06155</name>
</gene>
<accession>A0AAU8DSB6</accession>
<proteinExistence type="predicted"/>
<evidence type="ECO:0008006" key="2">
    <source>
        <dbReference type="Google" id="ProtNLM"/>
    </source>
</evidence>
<dbReference type="RefSeq" id="WP_353650503.1">
    <property type="nucleotide sequence ID" value="NZ_CP159218.1"/>
</dbReference>
<sequence>MGIRYYAWAIDDEDLDWMAEFPCACECREPRPERREALRRLDVLVLDKAWWYFQELFDAMGTVAGRPAGRLVLSHDMMHTVEYEPSYGSVQAAHVAEAADDLARVTLDEVRELTARRDRSEQRQFGGLQNFLIEQLESARRYTERLAERGLALRYRIG</sequence>